<gene>
    <name evidence="1" type="ORF">DM02DRAFT_526108</name>
</gene>
<evidence type="ECO:0000313" key="1">
    <source>
        <dbReference type="EMBL" id="PVI00899.1"/>
    </source>
</evidence>
<feature type="non-terminal residue" evidence="1">
    <location>
        <position position="1"/>
    </location>
</feature>
<organism evidence="1 2">
    <name type="scientific">Periconia macrospinosa</name>
    <dbReference type="NCBI Taxonomy" id="97972"/>
    <lineage>
        <taxon>Eukaryota</taxon>
        <taxon>Fungi</taxon>
        <taxon>Dikarya</taxon>
        <taxon>Ascomycota</taxon>
        <taxon>Pezizomycotina</taxon>
        <taxon>Dothideomycetes</taxon>
        <taxon>Pleosporomycetidae</taxon>
        <taxon>Pleosporales</taxon>
        <taxon>Massarineae</taxon>
        <taxon>Periconiaceae</taxon>
        <taxon>Periconia</taxon>
    </lineage>
</organism>
<keyword evidence="2" id="KW-1185">Reference proteome</keyword>
<dbReference type="Proteomes" id="UP000244855">
    <property type="component" value="Unassembled WGS sequence"/>
</dbReference>
<dbReference type="OrthoDB" id="5327538at2759"/>
<sequence length="90" mass="9703">VMGGMNYHIDVVFENGVVWLARIRRSNATSPPPGLRERGCGGTAEYATMRSLESVDIPTSKVFGFALENQDNPVGVGVHAVGENAWDLTL</sequence>
<protein>
    <submittedName>
        <fullName evidence="1">Uncharacterized protein</fullName>
    </submittedName>
</protein>
<accession>A0A2V1DS77</accession>
<proteinExistence type="predicted"/>
<dbReference type="EMBL" id="KZ805366">
    <property type="protein sequence ID" value="PVI00899.1"/>
    <property type="molecule type" value="Genomic_DNA"/>
</dbReference>
<evidence type="ECO:0000313" key="2">
    <source>
        <dbReference type="Proteomes" id="UP000244855"/>
    </source>
</evidence>
<name>A0A2V1DS77_9PLEO</name>
<dbReference type="STRING" id="97972.A0A2V1DS77"/>
<reference evidence="1 2" key="1">
    <citation type="journal article" date="2018" name="Sci. Rep.">
        <title>Comparative genomics provides insights into the lifestyle and reveals functional heterogeneity of dark septate endophytic fungi.</title>
        <authorList>
            <person name="Knapp D.G."/>
            <person name="Nemeth J.B."/>
            <person name="Barry K."/>
            <person name="Hainaut M."/>
            <person name="Henrissat B."/>
            <person name="Johnson J."/>
            <person name="Kuo A."/>
            <person name="Lim J.H.P."/>
            <person name="Lipzen A."/>
            <person name="Nolan M."/>
            <person name="Ohm R.A."/>
            <person name="Tamas L."/>
            <person name="Grigoriev I.V."/>
            <person name="Spatafora J.W."/>
            <person name="Nagy L.G."/>
            <person name="Kovacs G.M."/>
        </authorList>
    </citation>
    <scope>NUCLEOTIDE SEQUENCE [LARGE SCALE GENOMIC DNA]</scope>
    <source>
        <strain evidence="1 2">DSE2036</strain>
    </source>
</reference>
<dbReference type="AlphaFoldDB" id="A0A2V1DS77"/>